<evidence type="ECO:0000256" key="1">
    <source>
        <dbReference type="ARBA" id="ARBA00007469"/>
    </source>
</evidence>
<dbReference type="GO" id="GO:0006401">
    <property type="term" value="P:RNA catabolic process"/>
    <property type="evidence" value="ECO:0007669"/>
    <property type="project" value="UniProtKB-ARBA"/>
</dbReference>
<name>Q2Y2H4_SCHMA</name>
<proteinExistence type="evidence at transcript level"/>
<evidence type="ECO:0000256" key="2">
    <source>
        <dbReference type="ARBA" id="ARBA00023157"/>
    </source>
</evidence>
<keyword evidence="5" id="KW-0732">Signal</keyword>
<dbReference type="PROSITE" id="PS00531">
    <property type="entry name" value="RNASE_T2_2"/>
    <property type="match status" value="1"/>
</dbReference>
<dbReference type="GO" id="GO:0033897">
    <property type="term" value="F:ribonuclease T2 activity"/>
    <property type="evidence" value="ECO:0007669"/>
    <property type="project" value="InterPro"/>
</dbReference>
<dbReference type="Gene3D" id="3.90.730.10">
    <property type="entry name" value="Ribonuclease T2-like"/>
    <property type="match status" value="1"/>
</dbReference>
<dbReference type="GO" id="GO:0003723">
    <property type="term" value="F:RNA binding"/>
    <property type="evidence" value="ECO:0007669"/>
    <property type="project" value="InterPro"/>
</dbReference>
<sequence>MMRAQSLCFLVSILVTILHVGYSQNSWDYYVFSVTWPPTYCESIQCRLPRGLRDFTIHGLWPTIFPNRQPNCTGSLRFDIRRLQGIRNELDLMWPHLKNYRESPSFWKHEFEKHGLCAVEDPQVFNQYGYFKFGIQLMQKLNLLKTLMKYRISPHDSRQYDTINLMNVLEREFGYNGSANCIRKPGRRGMYHLEEVHVCLNRKHEFMNCPFLGNCPKKFIFPPFQ</sequence>
<dbReference type="HOGENOM" id="CLU_1973242_0_0_1"/>
<dbReference type="CDD" id="cd01061">
    <property type="entry name" value="RNase_T2_euk"/>
    <property type="match status" value="1"/>
</dbReference>
<dbReference type="AlphaFoldDB" id="Q2Y2H4"/>
<comment type="similarity">
    <text evidence="1 4">Belongs to the RNase T2 family.</text>
</comment>
<evidence type="ECO:0000256" key="4">
    <source>
        <dbReference type="RuleBase" id="RU004328"/>
    </source>
</evidence>
<dbReference type="SUPFAM" id="SSF55895">
    <property type="entry name" value="Ribonuclease Rh-like"/>
    <property type="match status" value="1"/>
</dbReference>
<organism evidence="6">
    <name type="scientific">Schistosoma mansoni</name>
    <name type="common">Blood fluke</name>
    <dbReference type="NCBI Taxonomy" id="6183"/>
    <lineage>
        <taxon>Eukaryota</taxon>
        <taxon>Metazoa</taxon>
        <taxon>Spiralia</taxon>
        <taxon>Lophotrochozoa</taxon>
        <taxon>Platyhelminthes</taxon>
        <taxon>Trematoda</taxon>
        <taxon>Digenea</taxon>
        <taxon>Strigeidida</taxon>
        <taxon>Schistosomatoidea</taxon>
        <taxon>Schistosomatidae</taxon>
        <taxon>Schistosoma</taxon>
    </lineage>
</organism>
<evidence type="ECO:0000256" key="5">
    <source>
        <dbReference type="SAM" id="SignalP"/>
    </source>
</evidence>
<feature type="active site" evidence="3">
    <location>
        <position position="58"/>
    </location>
</feature>
<protein>
    <submittedName>
        <fullName evidence="6">Hepatotoxic ribonuclease omega-1</fullName>
    </submittedName>
</protein>
<evidence type="ECO:0000256" key="3">
    <source>
        <dbReference type="PIRSR" id="PIRSR633697-1"/>
    </source>
</evidence>
<accession>Q2Y2H4</accession>
<dbReference type="InterPro" id="IPR036430">
    <property type="entry name" value="RNase_T2-like_sf"/>
</dbReference>
<dbReference type="EMBL" id="DQ013208">
    <property type="protein sequence ID" value="ABB73003.1"/>
    <property type="molecule type" value="mRNA"/>
</dbReference>
<evidence type="ECO:0000313" key="6">
    <source>
        <dbReference type="EMBL" id="ABB73003.1"/>
    </source>
</evidence>
<dbReference type="PANTHER" id="PTHR11240">
    <property type="entry name" value="RIBONUCLEASE T2"/>
    <property type="match status" value="1"/>
</dbReference>
<feature type="chain" id="PRO_5004218418" evidence="5">
    <location>
        <begin position="24"/>
        <end position="225"/>
    </location>
</feature>
<reference evidence="6" key="1">
    <citation type="journal article" date="2005" name="Mol. Biochem. Parasitol.">
        <title>Molecular characterization of omega-1: a hepatotoxic ribonuclease from Schistosoma mansoni eggs.</title>
        <authorList>
            <person name="Fitzsimmons C.M."/>
            <person name="Schramm G."/>
            <person name="Jones F.M."/>
            <person name="Chalmers I.W."/>
            <person name="Hoffmann K.F."/>
            <person name="Grevelding C.G."/>
            <person name="Wuhrer M."/>
            <person name="Hokke C.H."/>
            <person name="Haas H."/>
            <person name="Doenhoff M.J."/>
            <person name="Dunne D.W."/>
        </authorList>
    </citation>
    <scope>NUCLEOTIDE SEQUENCE</scope>
</reference>
<dbReference type="InterPro" id="IPR001568">
    <property type="entry name" value="RNase_T2-like"/>
</dbReference>
<dbReference type="Pfam" id="PF00445">
    <property type="entry name" value="Ribonuclease_T2"/>
    <property type="match status" value="1"/>
</dbReference>
<dbReference type="PANTHER" id="PTHR11240:SF22">
    <property type="entry name" value="RIBONUCLEASE T2"/>
    <property type="match status" value="1"/>
</dbReference>
<dbReference type="InterPro" id="IPR018188">
    <property type="entry name" value="RNase_T2_His_AS_1"/>
</dbReference>
<dbReference type="InterPro" id="IPR033130">
    <property type="entry name" value="RNase_T2_His_AS_2"/>
</dbReference>
<keyword evidence="2" id="KW-1015">Disulfide bond</keyword>
<feature type="active site" evidence="3">
    <location>
        <position position="114"/>
    </location>
</feature>
<feature type="signal peptide" evidence="5">
    <location>
        <begin position="1"/>
        <end position="23"/>
    </location>
</feature>
<dbReference type="InterPro" id="IPR033697">
    <property type="entry name" value="Ribonuclease_T2_eukaryotic"/>
</dbReference>
<feature type="active site" evidence="3">
    <location>
        <position position="110"/>
    </location>
</feature>
<dbReference type="PROSITE" id="PS00530">
    <property type="entry name" value="RNASE_T2_1"/>
    <property type="match status" value="1"/>
</dbReference>